<evidence type="ECO:0000256" key="1">
    <source>
        <dbReference type="ARBA" id="ARBA00022837"/>
    </source>
</evidence>
<dbReference type="InterPro" id="IPR002048">
    <property type="entry name" value="EF_hand_dom"/>
</dbReference>
<dbReference type="PROSITE" id="PS50222">
    <property type="entry name" value="EF_HAND_2"/>
    <property type="match status" value="2"/>
</dbReference>
<dbReference type="InterPro" id="IPR018247">
    <property type="entry name" value="EF_Hand_1_Ca_BS"/>
</dbReference>
<proteinExistence type="predicted"/>
<gene>
    <name evidence="4" type="ORF">LGLO00237_LOCUS19356</name>
    <name evidence="5" type="ORF">LGLO00237_LOCUS19359</name>
    <name evidence="6" type="ORF">LGLO00237_LOCUS19361</name>
</gene>
<feature type="region of interest" description="Disordered" evidence="2">
    <location>
        <begin position="146"/>
        <end position="167"/>
    </location>
</feature>
<evidence type="ECO:0000313" key="4">
    <source>
        <dbReference type="EMBL" id="CAE0667733.1"/>
    </source>
</evidence>
<dbReference type="EMBL" id="HBIV01027007">
    <property type="protein sequence ID" value="CAE0667736.1"/>
    <property type="molecule type" value="Transcribed_RNA"/>
</dbReference>
<organism evidence="5">
    <name type="scientific">Lotharella globosa</name>
    <dbReference type="NCBI Taxonomy" id="91324"/>
    <lineage>
        <taxon>Eukaryota</taxon>
        <taxon>Sar</taxon>
        <taxon>Rhizaria</taxon>
        <taxon>Cercozoa</taxon>
        <taxon>Chlorarachniophyceae</taxon>
        <taxon>Lotharella</taxon>
    </lineage>
</organism>
<name>A0A6V3NQF0_9EUKA</name>
<dbReference type="PROSITE" id="PS00018">
    <property type="entry name" value="EF_HAND_1"/>
    <property type="match status" value="1"/>
</dbReference>
<evidence type="ECO:0000259" key="3">
    <source>
        <dbReference type="PROSITE" id="PS50222"/>
    </source>
</evidence>
<dbReference type="SMART" id="SM00054">
    <property type="entry name" value="EFh"/>
    <property type="match status" value="2"/>
</dbReference>
<evidence type="ECO:0000313" key="5">
    <source>
        <dbReference type="EMBL" id="CAE0667736.1"/>
    </source>
</evidence>
<keyword evidence="1" id="KW-0106">Calcium</keyword>
<dbReference type="EMBL" id="HBIV01027004">
    <property type="protein sequence ID" value="CAE0667733.1"/>
    <property type="molecule type" value="Transcribed_RNA"/>
</dbReference>
<dbReference type="EMBL" id="HBIV01027010">
    <property type="protein sequence ID" value="CAE0667738.1"/>
    <property type="molecule type" value="Transcribed_RNA"/>
</dbReference>
<dbReference type="SUPFAM" id="SSF56574">
    <property type="entry name" value="Serpins"/>
    <property type="match status" value="1"/>
</dbReference>
<dbReference type="InterPro" id="IPR036186">
    <property type="entry name" value="Serpin_sf"/>
</dbReference>
<dbReference type="InterPro" id="IPR011992">
    <property type="entry name" value="EF-hand-dom_pair"/>
</dbReference>
<evidence type="ECO:0000313" key="6">
    <source>
        <dbReference type="EMBL" id="CAE0667738.1"/>
    </source>
</evidence>
<reference evidence="5" key="1">
    <citation type="submission" date="2021-01" db="EMBL/GenBank/DDBJ databases">
        <authorList>
            <person name="Corre E."/>
            <person name="Pelletier E."/>
            <person name="Niang G."/>
            <person name="Scheremetjew M."/>
            <person name="Finn R."/>
            <person name="Kale V."/>
            <person name="Holt S."/>
            <person name="Cochrane G."/>
            <person name="Meng A."/>
            <person name="Brown T."/>
            <person name="Cohen L."/>
        </authorList>
    </citation>
    <scope>NUCLEOTIDE SEQUENCE</scope>
    <source>
        <strain evidence="5">CCCM811</strain>
    </source>
</reference>
<dbReference type="GO" id="GO:0005509">
    <property type="term" value="F:calcium ion binding"/>
    <property type="evidence" value="ECO:0007669"/>
    <property type="project" value="InterPro"/>
</dbReference>
<dbReference type="SUPFAM" id="SSF47473">
    <property type="entry name" value="EF-hand"/>
    <property type="match status" value="1"/>
</dbReference>
<dbReference type="Gene3D" id="1.10.238.10">
    <property type="entry name" value="EF-hand"/>
    <property type="match status" value="1"/>
</dbReference>
<protein>
    <recommendedName>
        <fullName evidence="3">EF-hand domain-containing protein</fullName>
    </recommendedName>
</protein>
<dbReference type="AlphaFoldDB" id="A0A6V3NQF0"/>
<accession>A0A6V3NQF0</accession>
<feature type="domain" description="EF-hand" evidence="3">
    <location>
        <begin position="241"/>
        <end position="276"/>
    </location>
</feature>
<sequence length="687" mass="78307">MAFVQMNINFEPHEQRILSPTLQVYCHWIGDQMGACNCREDAGRGRPMNINFEPHEQRILSPTLQVYKLLDRIAQYEEKLGAETFNDKGIEVVRLLWKEALEDPSPSNLTFSPPSFMACIIMLQLATIGGSRNQLQKAFGREIHYAPRPEEEEKHADDEDIEKKAPGFEREITVEEDSKGNHLRDPKKTAKTPSTEFWHSVWIHGQVDPFVATRIYQYLGGSMGNRLDRSFTLGAIEANGHAEKAYAELFETLDKNKDAEITEKEFIAKCMAQFDGVPDDKFEQFVNKLYEKANSITVESGVPKELLECVGKDRDEMLKVIFNAAKGEQEDSEISAQTLSKVLEDEIYQSKKLILGDAFSQICEVLKELAEGSVTCEFQLFSEAIGITFELDGEGANCSDEDFLQICSVLMSAARTAAKIEAGDVMTLKDAKTREQKLQVVFDALDDDHSGALTKKEFIDQMGVPPPRDLEPIDWWVQQVTRDKIRHVYGTRLIGTSCVGVCLALCKPIWKTKFTTGVDPEHAKQGKFLPDLNWFQISEDHKIRCEFMHYRWVKTAYLPMKKFILIYLPIGNGQDEGAIVAIRRQRKERKAYDTEAEFDWSPPTLDEILTRTKFDERTGNTVTKKIKFKDLKKKLIDPRRFSHSYVTHVSLPMGHVENTCKPLNFISPVVSLCILVHGKMRTMPKTR</sequence>
<evidence type="ECO:0000256" key="2">
    <source>
        <dbReference type="SAM" id="MobiDB-lite"/>
    </source>
</evidence>
<feature type="domain" description="EF-hand" evidence="3">
    <location>
        <begin position="433"/>
        <end position="468"/>
    </location>
</feature>